<comment type="similarity">
    <text evidence="6">Belongs to the insect chemoreceptor superfamily. Gustatory receptor (GR) family.</text>
</comment>
<comment type="caution">
    <text evidence="6">Lacks conserved residue(s) required for the propagation of feature annotation.</text>
</comment>
<keyword evidence="2 6" id="KW-1003">Cell membrane</keyword>
<dbReference type="GO" id="GO:0050909">
    <property type="term" value="P:sensory perception of taste"/>
    <property type="evidence" value="ECO:0007669"/>
    <property type="project" value="InterPro"/>
</dbReference>
<keyword evidence="8" id="KW-1185">Reference proteome</keyword>
<comment type="function">
    <text evidence="6">Gustatory receptor which mediates acceptance or avoidance behavior, depending on its substrates.</text>
</comment>
<accession>A0A182FR55</accession>
<evidence type="ECO:0000256" key="2">
    <source>
        <dbReference type="ARBA" id="ARBA00022475"/>
    </source>
</evidence>
<keyword evidence="4 6" id="KW-1133">Transmembrane helix</keyword>
<dbReference type="Pfam" id="PF08395">
    <property type="entry name" value="7tm_7"/>
    <property type="match status" value="1"/>
</dbReference>
<proteinExistence type="inferred from homology"/>
<evidence type="ECO:0000256" key="6">
    <source>
        <dbReference type="RuleBase" id="RU363108"/>
    </source>
</evidence>
<keyword evidence="3 6" id="KW-0812">Transmembrane</keyword>
<reference evidence="7" key="2">
    <citation type="submission" date="2022-08" db="UniProtKB">
        <authorList>
            <consortium name="EnsemblMetazoa"/>
        </authorList>
    </citation>
    <scope>IDENTIFICATION</scope>
    <source>
        <strain evidence="7">STECLA/ALBI9_A</strain>
    </source>
</reference>
<feature type="transmembrane region" description="Helical" evidence="6">
    <location>
        <begin position="127"/>
        <end position="146"/>
    </location>
</feature>
<feature type="transmembrane region" description="Helical" evidence="6">
    <location>
        <begin position="152"/>
        <end position="170"/>
    </location>
</feature>
<evidence type="ECO:0000313" key="7">
    <source>
        <dbReference type="EnsemblMetazoa" id="AALB009030-PA"/>
    </source>
</evidence>
<dbReference type="VEuPathDB" id="VectorBase:AALB009030"/>
<keyword evidence="6" id="KW-0807">Transducer</keyword>
<protein>
    <recommendedName>
        <fullName evidence="6">Gustatory receptor</fullName>
    </recommendedName>
</protein>
<feature type="transmembrane region" description="Helical" evidence="6">
    <location>
        <begin position="64"/>
        <end position="86"/>
    </location>
</feature>
<dbReference type="AlphaFoldDB" id="A0A182FR55"/>
<dbReference type="EnsemblMetazoa" id="AALB009030-RA">
    <property type="protein sequence ID" value="AALB009030-PA"/>
    <property type="gene ID" value="AALB009030"/>
</dbReference>
<evidence type="ECO:0000256" key="4">
    <source>
        <dbReference type="ARBA" id="ARBA00022989"/>
    </source>
</evidence>
<keyword evidence="6" id="KW-0675">Receptor</keyword>
<feature type="transmembrane region" description="Helical" evidence="6">
    <location>
        <begin position="38"/>
        <end position="58"/>
    </location>
</feature>
<dbReference type="Proteomes" id="UP000069272">
    <property type="component" value="Chromosome 2R"/>
</dbReference>
<sequence length="303" mass="34407">MRYAEMEEFVNQAVFKVFGMRPIFEIQSSSFWKPLINVCYQMILLGLLLALQFIIYRMHLDQDFAGWFTSISSLLTCVVILTQSLVSSRPLAHLLQELREIEFIVRTTFSTSKASQSGSLARYSRTFYALYAIGLLRGFFRTFLMIQLNVRSFWLALLLLAPALFILVRITQQVQLTELIGTWLGCIADELSLLTGSANIGALVQPNSSADAASGGHKIFRQRCHSVADIERALLQPYHCLDSAALQDQINHWIVRLQLHRFEFTANGLYTIDYGLFCSMLAASATYIVIMYQFDKKSPEVAE</sequence>
<evidence type="ECO:0000256" key="5">
    <source>
        <dbReference type="ARBA" id="ARBA00023136"/>
    </source>
</evidence>
<reference evidence="7 8" key="1">
    <citation type="journal article" date="2017" name="G3 (Bethesda)">
        <title>The Physical Genome Mapping of Anopheles albimanus Corrected Scaffold Misassemblies and Identified Interarm Rearrangements in Genus Anopheles.</title>
        <authorList>
            <person name="Artemov G.N."/>
            <person name="Peery A.N."/>
            <person name="Jiang X."/>
            <person name="Tu Z."/>
            <person name="Stegniy V.N."/>
            <person name="Sharakhova M.V."/>
            <person name="Sharakhov I.V."/>
        </authorList>
    </citation>
    <scope>NUCLEOTIDE SEQUENCE [LARGE SCALE GENOMIC DNA]</scope>
    <source>
        <strain evidence="7 8">ALBI9_A</strain>
    </source>
</reference>
<evidence type="ECO:0000256" key="3">
    <source>
        <dbReference type="ARBA" id="ARBA00022692"/>
    </source>
</evidence>
<dbReference type="GO" id="GO:0007165">
    <property type="term" value="P:signal transduction"/>
    <property type="evidence" value="ECO:0007669"/>
    <property type="project" value="UniProtKB-KW"/>
</dbReference>
<dbReference type="STRING" id="7167.A0A182FR55"/>
<comment type="subcellular location">
    <subcellularLocation>
        <location evidence="1 6">Cell membrane</location>
        <topology evidence="1 6">Multi-pass membrane protein</topology>
    </subcellularLocation>
</comment>
<keyword evidence="5 6" id="KW-0472">Membrane</keyword>
<evidence type="ECO:0000256" key="1">
    <source>
        <dbReference type="ARBA" id="ARBA00004651"/>
    </source>
</evidence>
<dbReference type="InterPro" id="IPR013604">
    <property type="entry name" value="7TM_chemorcpt"/>
</dbReference>
<evidence type="ECO:0000313" key="8">
    <source>
        <dbReference type="Proteomes" id="UP000069272"/>
    </source>
</evidence>
<feature type="transmembrane region" description="Helical" evidence="6">
    <location>
        <begin position="274"/>
        <end position="294"/>
    </location>
</feature>
<organism evidence="7 8">
    <name type="scientific">Anopheles albimanus</name>
    <name type="common">New world malaria mosquito</name>
    <dbReference type="NCBI Taxonomy" id="7167"/>
    <lineage>
        <taxon>Eukaryota</taxon>
        <taxon>Metazoa</taxon>
        <taxon>Ecdysozoa</taxon>
        <taxon>Arthropoda</taxon>
        <taxon>Hexapoda</taxon>
        <taxon>Insecta</taxon>
        <taxon>Pterygota</taxon>
        <taxon>Neoptera</taxon>
        <taxon>Endopterygota</taxon>
        <taxon>Diptera</taxon>
        <taxon>Nematocera</taxon>
        <taxon>Culicoidea</taxon>
        <taxon>Culicidae</taxon>
        <taxon>Anophelinae</taxon>
        <taxon>Anopheles</taxon>
    </lineage>
</organism>
<dbReference type="GO" id="GO:0005886">
    <property type="term" value="C:plasma membrane"/>
    <property type="evidence" value="ECO:0007669"/>
    <property type="project" value="UniProtKB-SubCell"/>
</dbReference>
<name>A0A182FR55_ANOAL</name>